<name>A0ACB1ATF3_MELEN</name>
<proteinExistence type="predicted"/>
<evidence type="ECO:0000313" key="1">
    <source>
        <dbReference type="EMBL" id="CAK5102575.1"/>
    </source>
</evidence>
<organism evidence="1 2">
    <name type="scientific">Meloidogyne enterolobii</name>
    <name type="common">Root-knot nematode worm</name>
    <name type="synonym">Meloidogyne mayaguensis</name>
    <dbReference type="NCBI Taxonomy" id="390850"/>
    <lineage>
        <taxon>Eukaryota</taxon>
        <taxon>Metazoa</taxon>
        <taxon>Ecdysozoa</taxon>
        <taxon>Nematoda</taxon>
        <taxon>Chromadorea</taxon>
        <taxon>Rhabditida</taxon>
        <taxon>Tylenchina</taxon>
        <taxon>Tylenchomorpha</taxon>
        <taxon>Tylenchoidea</taxon>
        <taxon>Meloidogynidae</taxon>
        <taxon>Meloidogyninae</taxon>
        <taxon>Meloidogyne</taxon>
    </lineage>
</organism>
<comment type="caution">
    <text evidence="1">The sequence shown here is derived from an EMBL/GenBank/DDBJ whole genome shotgun (WGS) entry which is preliminary data.</text>
</comment>
<protein>
    <submittedName>
        <fullName evidence="1">Uncharacterized protein</fullName>
    </submittedName>
</protein>
<accession>A0ACB1ATF3</accession>
<keyword evidence="2" id="KW-1185">Reference proteome</keyword>
<gene>
    <name evidence="1" type="ORF">MENTE1834_LOCUS42554</name>
</gene>
<dbReference type="EMBL" id="CAVMJV010000112">
    <property type="protein sequence ID" value="CAK5102575.1"/>
    <property type="molecule type" value="Genomic_DNA"/>
</dbReference>
<dbReference type="Proteomes" id="UP001497535">
    <property type="component" value="Unassembled WGS sequence"/>
</dbReference>
<sequence>MIRYEILPNEGLIHILDILTFLKLLLNIKLSLKIYYSPIQPRAHPLTTQLGGVQYASPRVPPPVPHDLAQNFLNHQKKSNPHYAKKPPLPVGIQNQPLLSRFATNQQQMITPTFAQNQQQQTQHDKTTIPFHQQSGQLLAHPQHISGQNQQIHQQHQVVDVNHFHPKNSLNQHQVQHDRTNIPYPPIGGHTQQHAETNNPFNQTFGQIHQLPQNVETNIPSYPISGQNQEHMHQQRVETNNHFLTEHRRLSLILTVGGVRYIYLLCERVTITVIDHRLLEQ</sequence>
<reference evidence="1" key="1">
    <citation type="submission" date="2023-11" db="EMBL/GenBank/DDBJ databases">
        <authorList>
            <person name="Poullet M."/>
        </authorList>
    </citation>
    <scope>NUCLEOTIDE SEQUENCE</scope>
    <source>
        <strain evidence="1">E1834</strain>
    </source>
</reference>
<evidence type="ECO:0000313" key="2">
    <source>
        <dbReference type="Proteomes" id="UP001497535"/>
    </source>
</evidence>